<name>A0ABX0FV03_9BURK</name>
<dbReference type="Proteomes" id="UP000666369">
    <property type="component" value="Unassembled WGS sequence"/>
</dbReference>
<keyword evidence="6" id="KW-1185">Reference proteome</keyword>
<dbReference type="PRINTS" id="PR00032">
    <property type="entry name" value="HTHARAC"/>
</dbReference>
<evidence type="ECO:0000259" key="4">
    <source>
        <dbReference type="PROSITE" id="PS01124"/>
    </source>
</evidence>
<keyword evidence="1" id="KW-0805">Transcription regulation</keyword>
<evidence type="ECO:0000256" key="1">
    <source>
        <dbReference type="ARBA" id="ARBA00023015"/>
    </source>
</evidence>
<keyword evidence="3" id="KW-0804">Transcription</keyword>
<protein>
    <submittedName>
        <fullName evidence="5">AraC family transcriptional regulator</fullName>
    </submittedName>
</protein>
<evidence type="ECO:0000313" key="5">
    <source>
        <dbReference type="EMBL" id="NGZ88533.1"/>
    </source>
</evidence>
<comment type="caution">
    <text evidence="5">The sequence shown here is derived from an EMBL/GenBank/DDBJ whole genome shotgun (WGS) entry which is preliminary data.</text>
</comment>
<evidence type="ECO:0000256" key="3">
    <source>
        <dbReference type="ARBA" id="ARBA00023163"/>
    </source>
</evidence>
<dbReference type="InterPro" id="IPR018062">
    <property type="entry name" value="HTH_AraC-typ_CS"/>
</dbReference>
<dbReference type="SUPFAM" id="SSF46689">
    <property type="entry name" value="Homeodomain-like"/>
    <property type="match status" value="2"/>
</dbReference>
<dbReference type="EMBL" id="JAADJT010000024">
    <property type="protein sequence ID" value="NGZ88533.1"/>
    <property type="molecule type" value="Genomic_DNA"/>
</dbReference>
<dbReference type="PANTHER" id="PTHR46796">
    <property type="entry name" value="HTH-TYPE TRANSCRIPTIONAL ACTIVATOR RHAS-RELATED"/>
    <property type="match status" value="1"/>
</dbReference>
<dbReference type="InterPro" id="IPR009057">
    <property type="entry name" value="Homeodomain-like_sf"/>
</dbReference>
<proteinExistence type="predicted"/>
<evidence type="ECO:0000313" key="6">
    <source>
        <dbReference type="Proteomes" id="UP000666369"/>
    </source>
</evidence>
<dbReference type="InterPro" id="IPR020449">
    <property type="entry name" value="Tscrpt_reg_AraC-type_HTH"/>
</dbReference>
<dbReference type="Pfam" id="PF12833">
    <property type="entry name" value="HTH_18"/>
    <property type="match status" value="1"/>
</dbReference>
<accession>A0ABX0FV03</accession>
<dbReference type="Pfam" id="PF12852">
    <property type="entry name" value="Cupin_6"/>
    <property type="match status" value="1"/>
</dbReference>
<dbReference type="PROSITE" id="PS00041">
    <property type="entry name" value="HTH_ARAC_FAMILY_1"/>
    <property type="match status" value="1"/>
</dbReference>
<dbReference type="SMART" id="SM00342">
    <property type="entry name" value="HTH_ARAC"/>
    <property type="match status" value="1"/>
</dbReference>
<dbReference type="PROSITE" id="PS01124">
    <property type="entry name" value="HTH_ARAC_FAMILY_2"/>
    <property type="match status" value="1"/>
</dbReference>
<dbReference type="Gene3D" id="1.10.10.60">
    <property type="entry name" value="Homeodomain-like"/>
    <property type="match status" value="2"/>
</dbReference>
<dbReference type="InterPro" id="IPR032783">
    <property type="entry name" value="AraC_lig"/>
</dbReference>
<dbReference type="InterPro" id="IPR050204">
    <property type="entry name" value="AraC_XylS_family_regulators"/>
</dbReference>
<dbReference type="PANTHER" id="PTHR46796:SF7">
    <property type="entry name" value="ARAC FAMILY TRANSCRIPTIONAL REGULATOR"/>
    <property type="match status" value="1"/>
</dbReference>
<organism evidence="5 6">
    <name type="scientific">Duganella aceris</name>
    <dbReference type="NCBI Taxonomy" id="2703883"/>
    <lineage>
        <taxon>Bacteria</taxon>
        <taxon>Pseudomonadati</taxon>
        <taxon>Pseudomonadota</taxon>
        <taxon>Betaproteobacteria</taxon>
        <taxon>Burkholderiales</taxon>
        <taxon>Oxalobacteraceae</taxon>
        <taxon>Telluria group</taxon>
        <taxon>Duganella</taxon>
    </lineage>
</organism>
<gene>
    <name evidence="5" type="ORF">GW587_30315</name>
</gene>
<sequence length="304" mass="33182">MHLDPFSDLLKLIDARSIMSGGLVAGGAWAIAFPPTQRIKFWGIVRGHCWLVVEGDSEAIAVAPGDVFLLRAPRSHVLASDLAIRPSELADVLEGRQGAIASHGEGDEFFMIGGKVELSDDRGQLLLEGLPDLIHIRAASRHAPSLRWLLEQLVRERDDNLPGVVAASSQLAHLMFIQILRAHFEDAEPIASGRLRAIGDKRLAPALQLMHGDPARAWQLGELAKAAAMSRATFSSYFKAVAGISPMAYLTEWRMRLAERTLQDGRSSVGVVAASLGYASDSAFSNAFKRVTGRSPREYQRDQR</sequence>
<evidence type="ECO:0000256" key="2">
    <source>
        <dbReference type="ARBA" id="ARBA00023125"/>
    </source>
</evidence>
<reference evidence="6" key="1">
    <citation type="submission" date="2023-07" db="EMBL/GenBank/DDBJ databases">
        <title>Duganella aceri sp. nov., isolated from tree sap.</title>
        <authorList>
            <person name="Kim I.S."/>
        </authorList>
    </citation>
    <scope>NUCLEOTIDE SEQUENCE [LARGE SCALE GENOMIC DNA]</scope>
    <source>
        <strain evidence="6">SAP-35</strain>
    </source>
</reference>
<dbReference type="InterPro" id="IPR018060">
    <property type="entry name" value="HTH_AraC"/>
</dbReference>
<feature type="domain" description="HTH araC/xylS-type" evidence="4">
    <location>
        <begin position="204"/>
        <end position="302"/>
    </location>
</feature>
<keyword evidence="2" id="KW-0238">DNA-binding</keyword>